<dbReference type="Pfam" id="PF00400">
    <property type="entry name" value="WD40"/>
    <property type="match status" value="14"/>
</dbReference>
<dbReference type="GO" id="GO:0000209">
    <property type="term" value="P:protein polyubiquitination"/>
    <property type="evidence" value="ECO:0007669"/>
    <property type="project" value="TreeGrafter"/>
</dbReference>
<dbReference type="CDD" id="cd00200">
    <property type="entry name" value="WD40"/>
    <property type="match status" value="2"/>
</dbReference>
<name>A0A3Q9EQI9_9ACTN</name>
<dbReference type="InterPro" id="IPR049052">
    <property type="entry name" value="nSTAND1"/>
</dbReference>
<feature type="repeat" description="WD" evidence="4">
    <location>
        <begin position="944"/>
        <end position="985"/>
    </location>
</feature>
<feature type="repeat" description="WD" evidence="4">
    <location>
        <begin position="1030"/>
        <end position="1065"/>
    </location>
</feature>
<dbReference type="GO" id="GO:0007165">
    <property type="term" value="P:signal transduction"/>
    <property type="evidence" value="ECO:0007669"/>
    <property type="project" value="InterPro"/>
</dbReference>
<feature type="repeat" description="WD" evidence="4">
    <location>
        <begin position="814"/>
        <end position="847"/>
    </location>
</feature>
<dbReference type="SUPFAM" id="SSF50978">
    <property type="entry name" value="WD40 repeat-like"/>
    <property type="match status" value="2"/>
</dbReference>
<feature type="repeat" description="WD" evidence="4">
    <location>
        <begin position="858"/>
        <end position="895"/>
    </location>
</feature>
<feature type="repeat" description="WD" evidence="4">
    <location>
        <begin position="1117"/>
        <end position="1151"/>
    </location>
</feature>
<dbReference type="Gene3D" id="3.40.50.300">
    <property type="entry name" value="P-loop containing nucleotide triphosphate hydrolases"/>
    <property type="match status" value="1"/>
</dbReference>
<dbReference type="InterPro" id="IPR015943">
    <property type="entry name" value="WD40/YVTN_repeat-like_dom_sf"/>
</dbReference>
<dbReference type="SUPFAM" id="SSF52200">
    <property type="entry name" value="Toll/Interleukin receptor TIR domain"/>
    <property type="match status" value="1"/>
</dbReference>
<dbReference type="OrthoDB" id="414967at2"/>
<feature type="repeat" description="WD" evidence="4">
    <location>
        <begin position="1074"/>
        <end position="1115"/>
    </location>
</feature>
<feature type="repeat" description="WD" evidence="4">
    <location>
        <begin position="901"/>
        <end position="942"/>
    </location>
</feature>
<dbReference type="InterPro" id="IPR000157">
    <property type="entry name" value="TIR_dom"/>
</dbReference>
<accession>A0A3Q9EQI9</accession>
<keyword evidence="1 4" id="KW-0853">WD repeat</keyword>
<evidence type="ECO:0000256" key="4">
    <source>
        <dbReference type="PROSITE-ProRule" id="PRU00221"/>
    </source>
</evidence>
<dbReference type="Gene3D" id="2.130.10.10">
    <property type="entry name" value="YVTN repeat-like/Quinoprotein amine dehydrogenase"/>
    <property type="match status" value="6"/>
</dbReference>
<evidence type="ECO:0000259" key="6">
    <source>
        <dbReference type="Pfam" id="PF20703"/>
    </source>
</evidence>
<keyword evidence="2" id="KW-0677">Repeat</keyword>
<keyword evidence="8" id="KW-1185">Reference proteome</keyword>
<dbReference type="Pfam" id="PF20703">
    <property type="entry name" value="nSTAND1"/>
    <property type="match status" value="1"/>
</dbReference>
<dbReference type="Proteomes" id="UP000280298">
    <property type="component" value="Chromosome"/>
</dbReference>
<evidence type="ECO:0000313" key="8">
    <source>
        <dbReference type="Proteomes" id="UP000280298"/>
    </source>
</evidence>
<dbReference type="PRINTS" id="PR00320">
    <property type="entry name" value="GPROTEINBRPT"/>
</dbReference>
<feature type="domain" description="TIR" evidence="5">
    <location>
        <begin position="5"/>
        <end position="119"/>
    </location>
</feature>
<evidence type="ECO:0000256" key="1">
    <source>
        <dbReference type="ARBA" id="ARBA00022574"/>
    </source>
</evidence>
<dbReference type="InterPro" id="IPR001680">
    <property type="entry name" value="WD40_rpt"/>
</dbReference>
<feature type="repeat" description="WD" evidence="4">
    <location>
        <begin position="987"/>
        <end position="1028"/>
    </location>
</feature>
<dbReference type="InterPro" id="IPR020472">
    <property type="entry name" value="WD40_PAC1"/>
</dbReference>
<dbReference type="InterPro" id="IPR051983">
    <property type="entry name" value="WSB_SOCS-box_domain"/>
</dbReference>
<dbReference type="PROSITE" id="PS50294">
    <property type="entry name" value="WD_REPEATS_REGION"/>
    <property type="match status" value="14"/>
</dbReference>
<evidence type="ECO:0000259" key="5">
    <source>
        <dbReference type="Pfam" id="PF13676"/>
    </source>
</evidence>
<proteinExistence type="predicted"/>
<dbReference type="Gene3D" id="3.40.50.10140">
    <property type="entry name" value="Toll/interleukin-1 receptor homology (TIR) domain"/>
    <property type="match status" value="1"/>
</dbReference>
<dbReference type="PANTHER" id="PTHR15622:SF2">
    <property type="entry name" value="U4_U6 SMALL NUCLEAR RIBONUCLEOPROTEIN PRP4"/>
    <property type="match status" value="1"/>
</dbReference>
<feature type="repeat" description="WD" evidence="4">
    <location>
        <begin position="687"/>
        <end position="728"/>
    </location>
</feature>
<dbReference type="InterPro" id="IPR036322">
    <property type="entry name" value="WD40_repeat_dom_sf"/>
</dbReference>
<feature type="repeat" description="WD" evidence="4">
    <location>
        <begin position="1246"/>
        <end position="1278"/>
    </location>
</feature>
<sequence>MPQLFISHSSRDRAVAQRVADWLKSVGFEGLFLDVDPDAGIPAGQRWEAELYTQLHRADAVIYLASAASRESHWCFAELTHARRAKRPVVPVRLDDAPRPGILGDVQWVDLRDGERAYGRILEGLRLAGITAEGSFARDPVRPPYPGLEPFSAEDAAVFFGRDRDIERLLEALDPVMRYDGGRFVAVVGPSGSGKSSLLRAGVLPRLLRRPHRWVVLPPFRPGRQPTANLVAALERAFADQGHPQTYDELRRALADGSAGLVRLAARLAHPPRADGESRMVLVVVDQAEELVGLTGIAEQRSFLRLLRAGLGPDSPLWVLATVRSEFLTTSPERAGLADAVDDCVLIQPIGPDRLPEVIERPAQQAALTFEAGLVTRMVNETAGGDALPLLAYTLRELYLRAAGTGTVTRDHYEQLDGVVGALRGRADRIRAELQGRGVGGAVLPTLLKFAAVEGDRPPTGRRIAYAELGADERRVADAFVEARLLVRTGDAGTGTTVEVAHEALLRQWDPLRDRIEESRNLLRLRSDLERLAADWERGEQDRAYLLRGARLQAFEDWAGRHPGELGPAERQFLAASRAQARSELDAARRSNRRLRALAAGLSLLLVLTVLATGLAYVSNARAQSRARLALAGRLGAESDRLAGSRPDVAVLVGLQSLSVAHGDHPQPHPPSGLITGLSRITHPSTLLAHPDQVQSAAFSPDGRLLATCGWDRTVRLWNARTGAPVGKPLTGHQAAVTEVEFDPAGRLLAAGAMDGTVRLWDAVTRRQTAVLRGHTEMVHDLAFDPVGRTLATASLDGTVRLWDVRRSRLRTVLKGHQDAVTGVAFSPNGRRLATSSWDMTARLWSLGPGAPREVRTFKGHRDWLRRVVYSPDGRSIATAGADGTARVWDVATGRPRDWNVDAHGRDIWSVAFSPDGRLLATAGDDGTARLYDARTGEQQGLPLVGHTNLVNQVVFSPDGKRLVTTSWDRTARLWQVARTHSVSRSLVGHEGDVNGVDFAPDGRLLATAGQDGTARLWRLGPGTPATRVLRGHDGAVYRAVFSPDGSLLATAGEADAVRLWNLRTDPPRPLRTLTGSHGGVQDVAFSPDGTLLAAADGDAEVRLWSVDDGRALGALPDGHGESVNGVAFSPDGRLLATVSDDQTVLLWDVDRRGHVGKPLKGHTNAVQEVAFSPDGRLLATASLDHTVRVWDVATRRQRGAPLTGFTAGVEDVAFSPDGRLVAGAGDDGTVRTWQVRTGRPAGLVLTGHRGEVYAVAFGPGGRSIASAGADDTARVWDRGFTSWVEYGCRLVDRNLTAAEWQQYVPGRRYERTCPNLPSGAGAPADAPAARY</sequence>
<feature type="repeat" description="WD" evidence="4">
    <location>
        <begin position="1203"/>
        <end position="1244"/>
    </location>
</feature>
<gene>
    <name evidence="7" type="ORF">EJ357_09460</name>
</gene>
<dbReference type="PROSITE" id="PS50082">
    <property type="entry name" value="WD_REPEATS_2"/>
    <property type="match status" value="14"/>
</dbReference>
<dbReference type="EMBL" id="CP034539">
    <property type="protein sequence ID" value="AZQ33660.1"/>
    <property type="molecule type" value="Genomic_DNA"/>
</dbReference>
<dbReference type="PROSITE" id="PS00678">
    <property type="entry name" value="WD_REPEATS_1"/>
    <property type="match status" value="5"/>
</dbReference>
<organism evidence="7 8">
    <name type="scientific">Streptomyces cyaneochromogenes</name>
    <dbReference type="NCBI Taxonomy" id="2496836"/>
    <lineage>
        <taxon>Bacteria</taxon>
        <taxon>Bacillati</taxon>
        <taxon>Actinomycetota</taxon>
        <taxon>Actinomycetes</taxon>
        <taxon>Kitasatosporales</taxon>
        <taxon>Streptomycetaceae</taxon>
        <taxon>Streptomyces</taxon>
    </lineage>
</organism>
<dbReference type="PANTHER" id="PTHR15622">
    <property type="entry name" value="WD40 REPEAT PROTEIN"/>
    <property type="match status" value="1"/>
</dbReference>
<reference evidence="7 8" key="1">
    <citation type="journal article" date="2019" name="Int. J. Syst. Evol. Microbiol.">
        <title>Streptomyces cyaneochromogenes sp. nov., a blue pigment-producing actinomycete from manganese-contaminated soil.</title>
        <authorList>
            <person name="Tang X."/>
            <person name="Zhao J."/>
            <person name="Li K."/>
            <person name="Chen Z."/>
            <person name="Sun Y."/>
            <person name="Gao J."/>
        </authorList>
    </citation>
    <scope>NUCLEOTIDE SEQUENCE [LARGE SCALE GENOMIC DNA]</scope>
    <source>
        <strain evidence="7 8">MK-45</strain>
    </source>
</reference>
<dbReference type="InterPro" id="IPR027417">
    <property type="entry name" value="P-loop_NTPase"/>
</dbReference>
<feature type="repeat" description="WD" evidence="4">
    <location>
        <begin position="730"/>
        <end position="771"/>
    </location>
</feature>
<evidence type="ECO:0000256" key="3">
    <source>
        <dbReference type="ARBA" id="ARBA00022786"/>
    </source>
</evidence>
<feature type="domain" description="Novel STAND NTPase 1" evidence="6">
    <location>
        <begin position="144"/>
        <end position="543"/>
    </location>
</feature>
<dbReference type="KEGG" id="scya:EJ357_09460"/>
<keyword evidence="3" id="KW-0833">Ubl conjugation pathway</keyword>
<dbReference type="RefSeq" id="WP_126390514.1">
    <property type="nucleotide sequence ID" value="NZ_CP034539.1"/>
</dbReference>
<dbReference type="SUPFAM" id="SSF52540">
    <property type="entry name" value="P-loop containing nucleoside triphosphate hydrolases"/>
    <property type="match status" value="1"/>
</dbReference>
<evidence type="ECO:0000313" key="7">
    <source>
        <dbReference type="EMBL" id="AZQ33660.1"/>
    </source>
</evidence>
<dbReference type="Pfam" id="PF13676">
    <property type="entry name" value="TIR_2"/>
    <property type="match status" value="1"/>
</dbReference>
<dbReference type="SMART" id="SM00320">
    <property type="entry name" value="WD40"/>
    <property type="match status" value="14"/>
</dbReference>
<dbReference type="InterPro" id="IPR019775">
    <property type="entry name" value="WD40_repeat_CS"/>
</dbReference>
<dbReference type="InterPro" id="IPR035897">
    <property type="entry name" value="Toll_tir_struct_dom_sf"/>
</dbReference>
<evidence type="ECO:0000256" key="2">
    <source>
        <dbReference type="ARBA" id="ARBA00022737"/>
    </source>
</evidence>
<protein>
    <submittedName>
        <fullName evidence="7">TIR domain-containing protein</fullName>
    </submittedName>
</protein>
<feature type="repeat" description="WD" evidence="4">
    <location>
        <begin position="772"/>
        <end position="813"/>
    </location>
</feature>
<feature type="repeat" description="WD" evidence="4">
    <location>
        <begin position="1160"/>
        <end position="1201"/>
    </location>
</feature>